<name>A0A8R7UNC8_TRIUA</name>
<feature type="region of interest" description="Disordered" evidence="1">
    <location>
        <begin position="55"/>
        <end position="86"/>
    </location>
</feature>
<evidence type="ECO:0000313" key="3">
    <source>
        <dbReference type="Proteomes" id="UP000015106"/>
    </source>
</evidence>
<reference evidence="2" key="3">
    <citation type="submission" date="2022-06" db="UniProtKB">
        <authorList>
            <consortium name="EnsemblPlants"/>
        </authorList>
    </citation>
    <scope>IDENTIFICATION</scope>
</reference>
<organism evidence="2 3">
    <name type="scientific">Triticum urartu</name>
    <name type="common">Red wild einkorn</name>
    <name type="synonym">Crithodium urartu</name>
    <dbReference type="NCBI Taxonomy" id="4572"/>
    <lineage>
        <taxon>Eukaryota</taxon>
        <taxon>Viridiplantae</taxon>
        <taxon>Streptophyta</taxon>
        <taxon>Embryophyta</taxon>
        <taxon>Tracheophyta</taxon>
        <taxon>Spermatophyta</taxon>
        <taxon>Magnoliopsida</taxon>
        <taxon>Liliopsida</taxon>
        <taxon>Poales</taxon>
        <taxon>Poaceae</taxon>
        <taxon>BOP clade</taxon>
        <taxon>Pooideae</taxon>
        <taxon>Triticodae</taxon>
        <taxon>Triticeae</taxon>
        <taxon>Triticinae</taxon>
        <taxon>Triticum</taxon>
    </lineage>
</organism>
<reference evidence="2" key="2">
    <citation type="submission" date="2018-03" db="EMBL/GenBank/DDBJ databases">
        <title>The Triticum urartu genome reveals the dynamic nature of wheat genome evolution.</title>
        <authorList>
            <person name="Ling H."/>
            <person name="Ma B."/>
            <person name="Shi X."/>
            <person name="Liu H."/>
            <person name="Dong L."/>
            <person name="Sun H."/>
            <person name="Cao Y."/>
            <person name="Gao Q."/>
            <person name="Zheng S."/>
            <person name="Li Y."/>
            <person name="Yu Y."/>
            <person name="Du H."/>
            <person name="Qi M."/>
            <person name="Li Y."/>
            <person name="Yu H."/>
            <person name="Cui Y."/>
            <person name="Wang N."/>
            <person name="Chen C."/>
            <person name="Wu H."/>
            <person name="Zhao Y."/>
            <person name="Zhang J."/>
            <person name="Li Y."/>
            <person name="Zhou W."/>
            <person name="Zhang B."/>
            <person name="Hu W."/>
            <person name="Eijk M."/>
            <person name="Tang J."/>
            <person name="Witsenboer H."/>
            <person name="Zhao S."/>
            <person name="Li Z."/>
            <person name="Zhang A."/>
            <person name="Wang D."/>
            <person name="Liang C."/>
        </authorList>
    </citation>
    <scope>NUCLEOTIDE SEQUENCE [LARGE SCALE GENOMIC DNA]</scope>
    <source>
        <strain evidence="2">cv. G1812</strain>
    </source>
</reference>
<dbReference type="Proteomes" id="UP000015106">
    <property type="component" value="Chromosome 6"/>
</dbReference>
<dbReference type="EnsemblPlants" id="TuG1812G0600000561.01.T01">
    <property type="protein sequence ID" value="TuG1812G0600000561.01.T01.cds245746"/>
    <property type="gene ID" value="TuG1812G0600000561.01"/>
</dbReference>
<keyword evidence="3" id="KW-1185">Reference proteome</keyword>
<evidence type="ECO:0000313" key="2">
    <source>
        <dbReference type="EnsemblPlants" id="TuG1812G0600000561.01.T01.cds245746"/>
    </source>
</evidence>
<reference evidence="3" key="1">
    <citation type="journal article" date="2013" name="Nature">
        <title>Draft genome of the wheat A-genome progenitor Triticum urartu.</title>
        <authorList>
            <person name="Ling H.Q."/>
            <person name="Zhao S."/>
            <person name="Liu D."/>
            <person name="Wang J."/>
            <person name="Sun H."/>
            <person name="Zhang C."/>
            <person name="Fan H."/>
            <person name="Li D."/>
            <person name="Dong L."/>
            <person name="Tao Y."/>
            <person name="Gao C."/>
            <person name="Wu H."/>
            <person name="Li Y."/>
            <person name="Cui Y."/>
            <person name="Guo X."/>
            <person name="Zheng S."/>
            <person name="Wang B."/>
            <person name="Yu K."/>
            <person name="Liang Q."/>
            <person name="Yang W."/>
            <person name="Lou X."/>
            <person name="Chen J."/>
            <person name="Feng M."/>
            <person name="Jian J."/>
            <person name="Zhang X."/>
            <person name="Luo G."/>
            <person name="Jiang Y."/>
            <person name="Liu J."/>
            <person name="Wang Z."/>
            <person name="Sha Y."/>
            <person name="Zhang B."/>
            <person name="Wu H."/>
            <person name="Tang D."/>
            <person name="Shen Q."/>
            <person name="Xue P."/>
            <person name="Zou S."/>
            <person name="Wang X."/>
            <person name="Liu X."/>
            <person name="Wang F."/>
            <person name="Yang Y."/>
            <person name="An X."/>
            <person name="Dong Z."/>
            <person name="Zhang K."/>
            <person name="Zhang X."/>
            <person name="Luo M.C."/>
            <person name="Dvorak J."/>
            <person name="Tong Y."/>
            <person name="Wang J."/>
            <person name="Yang H."/>
            <person name="Li Z."/>
            <person name="Wang D."/>
            <person name="Zhang A."/>
            <person name="Wang J."/>
        </authorList>
    </citation>
    <scope>NUCLEOTIDE SEQUENCE</scope>
    <source>
        <strain evidence="3">cv. G1812</strain>
    </source>
</reference>
<evidence type="ECO:0000256" key="1">
    <source>
        <dbReference type="SAM" id="MobiDB-lite"/>
    </source>
</evidence>
<dbReference type="AlphaFoldDB" id="A0A8R7UNC8"/>
<dbReference type="Gramene" id="TuG1812G0600000561.01.T01">
    <property type="protein sequence ID" value="TuG1812G0600000561.01.T01.cds245746"/>
    <property type="gene ID" value="TuG1812G0600000561.01"/>
</dbReference>
<accession>A0A8R7UNC8</accession>
<protein>
    <submittedName>
        <fullName evidence="2">Uncharacterized protein</fullName>
    </submittedName>
</protein>
<sequence>MAGSEGHELVAVLELQGEALGRETIGGLQCGYEVEAARTHVEEADEGRVAAVAAAEPTDESWVGDEAAPLTADEGGAREGGGLWGEAEEDLGEQILVFQRRRRRR</sequence>
<proteinExistence type="predicted"/>